<reference evidence="2" key="1">
    <citation type="submission" date="2021-01" db="EMBL/GenBank/DDBJ databases">
        <title>A chromosome-scale assembly of European eel, Anguilla anguilla.</title>
        <authorList>
            <person name="Henkel C."/>
            <person name="Jong-Raadsen S.A."/>
            <person name="Dufour S."/>
            <person name="Weltzien F.-A."/>
            <person name="Palstra A.P."/>
            <person name="Pelster B."/>
            <person name="Spaink H.P."/>
            <person name="Van Den Thillart G.E."/>
            <person name="Jansen H."/>
            <person name="Zahm M."/>
            <person name="Klopp C."/>
            <person name="Cedric C."/>
            <person name="Louis A."/>
            <person name="Berthelot C."/>
            <person name="Parey E."/>
            <person name="Roest Crollius H."/>
            <person name="Montfort J."/>
            <person name="Robinson-Rechavi M."/>
            <person name="Bucao C."/>
            <person name="Bouchez O."/>
            <person name="Gislard M."/>
            <person name="Lluch J."/>
            <person name="Milhes M."/>
            <person name="Lampietro C."/>
            <person name="Lopez Roques C."/>
            <person name="Donnadieu C."/>
            <person name="Braasch I."/>
            <person name="Desvignes T."/>
            <person name="Postlethwait J."/>
            <person name="Bobe J."/>
            <person name="Guiguen Y."/>
            <person name="Dirks R."/>
        </authorList>
    </citation>
    <scope>NUCLEOTIDE SEQUENCE</scope>
    <source>
        <strain evidence="2">Tag_6206</strain>
        <tissue evidence="2">Liver</tissue>
    </source>
</reference>
<evidence type="ECO:0000313" key="3">
    <source>
        <dbReference type="Proteomes" id="UP001044222"/>
    </source>
</evidence>
<dbReference type="AlphaFoldDB" id="A0A9D3MGC1"/>
<organism evidence="2 3">
    <name type="scientific">Anguilla anguilla</name>
    <name type="common">European freshwater eel</name>
    <name type="synonym">Muraena anguilla</name>
    <dbReference type="NCBI Taxonomy" id="7936"/>
    <lineage>
        <taxon>Eukaryota</taxon>
        <taxon>Metazoa</taxon>
        <taxon>Chordata</taxon>
        <taxon>Craniata</taxon>
        <taxon>Vertebrata</taxon>
        <taxon>Euteleostomi</taxon>
        <taxon>Actinopterygii</taxon>
        <taxon>Neopterygii</taxon>
        <taxon>Teleostei</taxon>
        <taxon>Anguilliformes</taxon>
        <taxon>Anguillidae</taxon>
        <taxon>Anguilla</taxon>
    </lineage>
</organism>
<comment type="caution">
    <text evidence="2">The sequence shown here is derived from an EMBL/GenBank/DDBJ whole genome shotgun (WGS) entry which is preliminary data.</text>
</comment>
<accession>A0A9D3MGC1</accession>
<dbReference type="GO" id="GO:0007165">
    <property type="term" value="P:signal transduction"/>
    <property type="evidence" value="ECO:0007669"/>
    <property type="project" value="InterPro"/>
</dbReference>
<dbReference type="InterPro" id="IPR000157">
    <property type="entry name" value="TIR_dom"/>
</dbReference>
<dbReference type="PANTHER" id="PTHR46270:SF2">
    <property type="entry name" value="TIR DOMAIN-CONTAINING PROTEIN"/>
    <property type="match status" value="1"/>
</dbReference>
<sequence>MAPHVMLSYQWDIQALVKRVYDRLKEDGLPVWMDIEGGVSGNINDAIAAGVEEAAVICPFMTPEYQASRSAKKELNYADTRGVTIVPVMVAKNWEASEWLGLITAGLLWIDFRNAEKSDDHFEKCIKSLEEEIMFCAGNLLSVEAPPLDVNDTPTERPAVRRKPGRGFRHALTGLYLWESGMQIFHPASDIRNSVELHDSPGDNGYWEEIRGDNCKHFRSFITSGYLGYDPNGNSTYTKASPHRAEEWQLMVDETDNSPERAVIMKNKHSQSFLAVHEGKLTGLQHYDESCKWFLE</sequence>
<dbReference type="SUPFAM" id="SSF52200">
    <property type="entry name" value="Toll/Interleukin receptor TIR domain"/>
    <property type="match status" value="1"/>
</dbReference>
<gene>
    <name evidence="2" type="ORF">ANANG_G00098730</name>
</gene>
<name>A0A9D3MGC1_ANGAN</name>
<evidence type="ECO:0000259" key="1">
    <source>
        <dbReference type="Pfam" id="PF13676"/>
    </source>
</evidence>
<evidence type="ECO:0000313" key="2">
    <source>
        <dbReference type="EMBL" id="KAG5848464.1"/>
    </source>
</evidence>
<dbReference type="Gene3D" id="3.40.50.10140">
    <property type="entry name" value="Toll/interleukin-1 receptor homology (TIR) domain"/>
    <property type="match status" value="1"/>
</dbReference>
<dbReference type="InterPro" id="IPR035897">
    <property type="entry name" value="Toll_tir_struct_dom_sf"/>
</dbReference>
<dbReference type="Proteomes" id="UP001044222">
    <property type="component" value="Unassembled WGS sequence"/>
</dbReference>
<feature type="domain" description="TIR" evidence="1">
    <location>
        <begin position="5"/>
        <end position="124"/>
    </location>
</feature>
<dbReference type="EMBL" id="JAFIRN010000005">
    <property type="protein sequence ID" value="KAG5848464.1"/>
    <property type="molecule type" value="Genomic_DNA"/>
</dbReference>
<keyword evidence="3" id="KW-1185">Reference proteome</keyword>
<dbReference type="PANTHER" id="PTHR46270">
    <property type="entry name" value="ARMADILLO-TYPE FOLD-RELATED"/>
    <property type="match status" value="1"/>
</dbReference>
<dbReference type="Pfam" id="PF13676">
    <property type="entry name" value="TIR_2"/>
    <property type="match status" value="1"/>
</dbReference>
<protein>
    <recommendedName>
        <fullName evidence="1">TIR domain-containing protein</fullName>
    </recommendedName>
</protein>
<proteinExistence type="predicted"/>